<evidence type="ECO:0000313" key="3">
    <source>
        <dbReference type="Proteomes" id="UP000467841"/>
    </source>
</evidence>
<reference evidence="2" key="1">
    <citation type="submission" date="2020-01" db="EMBL/GenBank/DDBJ databases">
        <authorList>
            <person name="Mishra B."/>
        </authorList>
    </citation>
    <scope>NUCLEOTIDE SEQUENCE [LARGE SCALE GENOMIC DNA]</scope>
</reference>
<accession>A0A6D2KRM3</accession>
<comment type="caution">
    <text evidence="2">The sequence shown here is derived from an EMBL/GenBank/DDBJ whole genome shotgun (WGS) entry which is preliminary data.</text>
</comment>
<proteinExistence type="predicted"/>
<feature type="domain" description="F-box associated beta-propeller type 3" evidence="1">
    <location>
        <begin position="2"/>
        <end position="119"/>
    </location>
</feature>
<organism evidence="2 3">
    <name type="scientific">Microthlaspi erraticum</name>
    <dbReference type="NCBI Taxonomy" id="1685480"/>
    <lineage>
        <taxon>Eukaryota</taxon>
        <taxon>Viridiplantae</taxon>
        <taxon>Streptophyta</taxon>
        <taxon>Embryophyta</taxon>
        <taxon>Tracheophyta</taxon>
        <taxon>Spermatophyta</taxon>
        <taxon>Magnoliopsida</taxon>
        <taxon>eudicotyledons</taxon>
        <taxon>Gunneridae</taxon>
        <taxon>Pentapetalae</taxon>
        <taxon>rosids</taxon>
        <taxon>malvids</taxon>
        <taxon>Brassicales</taxon>
        <taxon>Brassicaceae</taxon>
        <taxon>Coluteocarpeae</taxon>
        <taxon>Microthlaspi</taxon>
    </lineage>
</organism>
<dbReference type="EMBL" id="CACVBM020001584">
    <property type="protein sequence ID" value="CAA7054696.1"/>
    <property type="molecule type" value="Genomic_DNA"/>
</dbReference>
<dbReference type="Proteomes" id="UP000467841">
    <property type="component" value="Unassembled WGS sequence"/>
</dbReference>
<name>A0A6D2KRM3_9BRAS</name>
<keyword evidence="3" id="KW-1185">Reference proteome</keyword>
<evidence type="ECO:0000313" key="2">
    <source>
        <dbReference type="EMBL" id="CAA7054696.1"/>
    </source>
</evidence>
<sequence length="155" mass="17753">MMIGSFDVVCEEISLIHGPTTANGRGRVLSNYKGQLSVFCITKQVNLEIWSRQDKEWTKRAFIVPLLLHLHLHGMSDLGELLLAPKKLKFPLEVIYMDVEKETKRSFTINRGEMEDQIPLRCTCQIFPSQLETFGALKVLWVSFASWCGYYAVLV</sequence>
<gene>
    <name evidence="2" type="ORF">MERR_LOCUS41932</name>
</gene>
<protein>
    <recommendedName>
        <fullName evidence="1">F-box associated beta-propeller type 3 domain-containing protein</fullName>
    </recommendedName>
</protein>
<dbReference type="AlphaFoldDB" id="A0A6D2KRM3"/>
<evidence type="ECO:0000259" key="1">
    <source>
        <dbReference type="Pfam" id="PF08268"/>
    </source>
</evidence>
<dbReference type="Pfam" id="PF08268">
    <property type="entry name" value="FBA_3"/>
    <property type="match status" value="1"/>
</dbReference>
<dbReference type="InterPro" id="IPR013187">
    <property type="entry name" value="F-box-assoc_dom_typ3"/>
</dbReference>